<evidence type="ECO:0000256" key="5">
    <source>
        <dbReference type="ARBA" id="ARBA00022690"/>
    </source>
</evidence>
<feature type="disulfide bond" evidence="9">
    <location>
        <begin position="222"/>
        <end position="269"/>
    </location>
</feature>
<dbReference type="InterPro" id="IPR001134">
    <property type="entry name" value="Netrin_domain"/>
</dbReference>
<protein>
    <recommendedName>
        <fullName evidence="10">NTR domain-containing protein</fullName>
    </recommendedName>
</protein>
<evidence type="ECO:0000256" key="1">
    <source>
        <dbReference type="ARBA" id="ARBA00004613"/>
    </source>
</evidence>
<keyword evidence="5" id="KW-0646">Protease inhibitor</keyword>
<evidence type="ECO:0000256" key="6">
    <source>
        <dbReference type="ARBA" id="ARBA00023157"/>
    </source>
</evidence>
<comment type="subcellular location">
    <subcellularLocation>
        <location evidence="1">Secreted</location>
    </subcellularLocation>
</comment>
<dbReference type="Gene3D" id="3.90.370.10">
    <property type="entry name" value="Tissue inhibitor of metalloproteinase-1. Chain B, domain 1"/>
    <property type="match status" value="1"/>
</dbReference>
<dbReference type="InterPro" id="IPR008993">
    <property type="entry name" value="TIMP-like_OB-fold"/>
</dbReference>
<gene>
    <name evidence="11" type="ORF">HZH68_008410</name>
</gene>
<feature type="disulfide bond" evidence="9">
    <location>
        <begin position="101"/>
        <end position="168"/>
    </location>
</feature>
<dbReference type="Proteomes" id="UP000617340">
    <property type="component" value="Unassembled WGS sequence"/>
</dbReference>
<keyword evidence="3" id="KW-0964">Secreted</keyword>
<dbReference type="Pfam" id="PF00965">
    <property type="entry name" value="TIMP"/>
    <property type="match status" value="1"/>
</dbReference>
<accession>A0A834K3Y7</accession>
<dbReference type="PANTHER" id="PTHR11844:SF25">
    <property type="entry name" value="NTR DOMAIN-CONTAINING PROTEIN"/>
    <property type="match status" value="1"/>
</dbReference>
<sequence length="296" mass="33072">MAYELRDSDELSLLACLPACCLPASALHACTDAAAEYNSALRISRPCSTLVTVLQLCLDRGTAAVDKLGRINAASMWRTSYCTYLLLGLLYLTTLQSATACSCQKVHPQTQFCRADFVAVVRIKLIVHVNEERLEYKVKINRVFKSTPKAEVALRENTLWTLGYDSLCGVTHLLVGKTYVVSGTVHEGKARISICDLAIPWSEVPVGQRKGFRLLYHRGCVCETTFTPWWRKGAVLESTGGKHCLWESSPGPQDCQEKYGVCKKGPNGCSWTPSVPYKNCIKEYQRKREQERLKEP</sequence>
<feature type="disulfide bond" evidence="9">
    <location>
        <begin position="103"/>
        <end position="195"/>
    </location>
</feature>
<keyword evidence="12" id="KW-1185">Reference proteome</keyword>
<dbReference type="GO" id="GO:0008191">
    <property type="term" value="F:metalloendopeptidase inhibitor activity"/>
    <property type="evidence" value="ECO:0007669"/>
    <property type="project" value="InterPro"/>
</dbReference>
<evidence type="ECO:0000256" key="7">
    <source>
        <dbReference type="ARBA" id="ARBA00023215"/>
    </source>
</evidence>
<dbReference type="AlphaFoldDB" id="A0A834K3Y7"/>
<evidence type="ECO:0000256" key="9">
    <source>
        <dbReference type="PIRSR" id="PIRSR601820-3"/>
    </source>
</evidence>
<evidence type="ECO:0000256" key="2">
    <source>
        <dbReference type="ARBA" id="ARBA00011027"/>
    </source>
</evidence>
<dbReference type="InterPro" id="IPR001820">
    <property type="entry name" value="TIMP"/>
</dbReference>
<feature type="domain" description="NTR" evidence="10">
    <location>
        <begin position="101"/>
        <end position="220"/>
    </location>
</feature>
<feature type="binding site" evidence="8">
    <location>
        <position position="101"/>
    </location>
    <ligand>
        <name>Zn(2+)</name>
        <dbReference type="ChEBI" id="CHEBI:29105"/>
        <note>ligand shared with metalloproteinase partner</note>
    </ligand>
</feature>
<evidence type="ECO:0000313" key="12">
    <source>
        <dbReference type="Proteomes" id="UP000617340"/>
    </source>
</evidence>
<comment type="similarity">
    <text evidence="2">Belongs to the protease inhibitor I35 (TIMP) family.</text>
</comment>
<dbReference type="PROSITE" id="PS50189">
    <property type="entry name" value="NTR"/>
    <property type="match status" value="1"/>
</dbReference>
<dbReference type="InterPro" id="IPR027465">
    <property type="entry name" value="TIMP_C"/>
</dbReference>
<evidence type="ECO:0000259" key="10">
    <source>
        <dbReference type="PROSITE" id="PS50189"/>
    </source>
</evidence>
<evidence type="ECO:0000256" key="4">
    <source>
        <dbReference type="ARBA" id="ARBA00022608"/>
    </source>
</evidence>
<reference evidence="11" key="1">
    <citation type="journal article" date="2020" name="G3 (Bethesda)">
        <title>High-Quality Assemblies for Three Invasive Social Wasps from the &lt;i&gt;Vespula&lt;/i&gt; Genus.</title>
        <authorList>
            <person name="Harrop T.W.R."/>
            <person name="Guhlin J."/>
            <person name="McLaughlin G.M."/>
            <person name="Permina E."/>
            <person name="Stockwell P."/>
            <person name="Gilligan J."/>
            <person name="Le Lec M.F."/>
            <person name="Gruber M.A.M."/>
            <person name="Quinn O."/>
            <person name="Lovegrove M."/>
            <person name="Duncan E.J."/>
            <person name="Remnant E.J."/>
            <person name="Van Eeckhoven J."/>
            <person name="Graham B."/>
            <person name="Knapp R.A."/>
            <person name="Langford K.W."/>
            <person name="Kronenberg Z."/>
            <person name="Press M.O."/>
            <person name="Eacker S.M."/>
            <person name="Wilson-Rankin E.E."/>
            <person name="Purcell J."/>
            <person name="Lester P.J."/>
            <person name="Dearden P.K."/>
        </authorList>
    </citation>
    <scope>NUCLEOTIDE SEQUENCE</scope>
    <source>
        <strain evidence="11">Linc-1</strain>
    </source>
</reference>
<organism evidence="11 12">
    <name type="scientific">Vespula germanica</name>
    <name type="common">German yellow jacket</name>
    <name type="synonym">Paravespula germanica</name>
    <dbReference type="NCBI Taxonomy" id="30212"/>
    <lineage>
        <taxon>Eukaryota</taxon>
        <taxon>Metazoa</taxon>
        <taxon>Ecdysozoa</taxon>
        <taxon>Arthropoda</taxon>
        <taxon>Hexapoda</taxon>
        <taxon>Insecta</taxon>
        <taxon>Pterygota</taxon>
        <taxon>Neoptera</taxon>
        <taxon>Endopterygota</taxon>
        <taxon>Hymenoptera</taxon>
        <taxon>Apocrita</taxon>
        <taxon>Aculeata</taxon>
        <taxon>Vespoidea</taxon>
        <taxon>Vespidae</taxon>
        <taxon>Vespinae</taxon>
        <taxon>Vespula</taxon>
    </lineage>
</organism>
<evidence type="ECO:0000313" key="11">
    <source>
        <dbReference type="EMBL" id="KAF7399818.1"/>
    </source>
</evidence>
<name>A0A834K3Y7_VESGE</name>
<feature type="disulfide bond" evidence="9">
    <location>
        <begin position="113"/>
        <end position="220"/>
    </location>
</feature>
<dbReference type="GO" id="GO:0051045">
    <property type="term" value="P:negative regulation of membrane protein ectodomain proteolysis"/>
    <property type="evidence" value="ECO:0007669"/>
    <property type="project" value="TreeGrafter"/>
</dbReference>
<evidence type="ECO:0000256" key="3">
    <source>
        <dbReference type="ARBA" id="ARBA00022525"/>
    </source>
</evidence>
<proteinExistence type="inferred from homology"/>
<dbReference type="GO" id="GO:0005615">
    <property type="term" value="C:extracellular space"/>
    <property type="evidence" value="ECO:0007669"/>
    <property type="project" value="TreeGrafter"/>
</dbReference>
<dbReference type="CDD" id="cd03577">
    <property type="entry name" value="NTR_TIMP_like"/>
    <property type="match status" value="1"/>
</dbReference>
<keyword evidence="7" id="KW-0481">Metalloenzyme inhibitor</keyword>
<keyword evidence="4" id="KW-0483">Metalloprotease inhibitor</keyword>
<dbReference type="GO" id="GO:0031012">
    <property type="term" value="C:extracellular matrix"/>
    <property type="evidence" value="ECO:0007669"/>
    <property type="project" value="TreeGrafter"/>
</dbReference>
<dbReference type="GO" id="GO:0002020">
    <property type="term" value="F:protease binding"/>
    <property type="evidence" value="ECO:0007669"/>
    <property type="project" value="TreeGrafter"/>
</dbReference>
<dbReference type="SMART" id="SM00206">
    <property type="entry name" value="NTR"/>
    <property type="match status" value="1"/>
</dbReference>
<dbReference type="SUPFAM" id="SSF50242">
    <property type="entry name" value="TIMP-like"/>
    <property type="match status" value="1"/>
</dbReference>
<comment type="caution">
    <text evidence="11">The sequence shown here is derived from an EMBL/GenBank/DDBJ whole genome shotgun (WGS) entry which is preliminary data.</text>
</comment>
<dbReference type="GO" id="GO:0046872">
    <property type="term" value="F:metal ion binding"/>
    <property type="evidence" value="ECO:0007669"/>
    <property type="project" value="UniProtKB-KW"/>
</dbReference>
<keyword evidence="6 9" id="KW-1015">Disulfide bond</keyword>
<dbReference type="EMBL" id="JACSDZ010000007">
    <property type="protein sequence ID" value="KAF7399818.1"/>
    <property type="molecule type" value="Genomic_DNA"/>
</dbReference>
<dbReference type="PANTHER" id="PTHR11844">
    <property type="entry name" value="METALLOPROTEASE INHIBITOR"/>
    <property type="match status" value="1"/>
</dbReference>
<feature type="disulfide bond" evidence="9">
    <location>
        <begin position="244"/>
        <end position="262"/>
    </location>
</feature>
<keyword evidence="8" id="KW-0479">Metal-binding</keyword>
<dbReference type="Gene3D" id="2.40.50.120">
    <property type="match status" value="1"/>
</dbReference>
<evidence type="ECO:0000256" key="8">
    <source>
        <dbReference type="PIRSR" id="PIRSR601820-1"/>
    </source>
</evidence>
<keyword evidence="8" id="KW-0862">Zinc</keyword>